<dbReference type="InterPro" id="IPR016186">
    <property type="entry name" value="C-type_lectin-like/link_sf"/>
</dbReference>
<comment type="caution">
    <text evidence="2">The sequence shown here is derived from an EMBL/GenBank/DDBJ whole genome shotgun (WGS) entry which is preliminary data.</text>
</comment>
<feature type="non-terminal residue" evidence="2">
    <location>
        <position position="1"/>
    </location>
</feature>
<protein>
    <recommendedName>
        <fullName evidence="1">Reverse transcriptase domain-containing protein</fullName>
    </recommendedName>
</protein>
<gene>
    <name evidence="2" type="ORF">MGAL_10B092243B</name>
</gene>
<dbReference type="PANTHER" id="PTHR47331">
    <property type="entry name" value="PHD-TYPE DOMAIN-CONTAINING PROTEIN"/>
    <property type="match status" value="1"/>
</dbReference>
<evidence type="ECO:0000259" key="1">
    <source>
        <dbReference type="Pfam" id="PF00078"/>
    </source>
</evidence>
<reference evidence="2" key="1">
    <citation type="submission" date="2018-11" db="EMBL/GenBank/DDBJ databases">
        <authorList>
            <person name="Alioto T."/>
            <person name="Alioto T."/>
        </authorList>
    </citation>
    <scope>NUCLEOTIDE SEQUENCE</scope>
</reference>
<organism evidence="2 3">
    <name type="scientific">Mytilus galloprovincialis</name>
    <name type="common">Mediterranean mussel</name>
    <dbReference type="NCBI Taxonomy" id="29158"/>
    <lineage>
        <taxon>Eukaryota</taxon>
        <taxon>Metazoa</taxon>
        <taxon>Spiralia</taxon>
        <taxon>Lophotrochozoa</taxon>
        <taxon>Mollusca</taxon>
        <taxon>Bivalvia</taxon>
        <taxon>Autobranchia</taxon>
        <taxon>Pteriomorphia</taxon>
        <taxon>Mytilida</taxon>
        <taxon>Mytiloidea</taxon>
        <taxon>Mytilidae</taxon>
        <taxon>Mytilinae</taxon>
        <taxon>Mytilus</taxon>
    </lineage>
</organism>
<dbReference type="AlphaFoldDB" id="A0A8B6CWT7"/>
<accession>A0A8B6CWT7</accession>
<dbReference type="Gene3D" id="3.10.100.10">
    <property type="entry name" value="Mannose-Binding Protein A, subunit A"/>
    <property type="match status" value="1"/>
</dbReference>
<dbReference type="Gene3D" id="3.30.70.270">
    <property type="match status" value="1"/>
</dbReference>
<dbReference type="Gene3D" id="3.10.10.10">
    <property type="entry name" value="HIV Type 1 Reverse Transcriptase, subunit A, domain 1"/>
    <property type="match status" value="1"/>
</dbReference>
<dbReference type="SUPFAM" id="SSF56672">
    <property type="entry name" value="DNA/RNA polymerases"/>
    <property type="match status" value="1"/>
</dbReference>
<sequence>MLVVLIYAHSVDNQPHIDTVEVLCADRGAYLANFETLEEAMRMKYELLVRKTGLIYYIGGRKMNRNIAGGNWKWFKYGETSNITYFLFPKSQPNGSSQDPQDYRGNDDWDIESLRTAIKREVCVQVAGQSTGTSNEDLEILPTASFIAETFPGKNRKQSRKKCLFCEESHHPNTCKNVKDVEKRIEIVKRKKKWKVHTAKLPWKPDFLPLPHNMELVKQRTGSVIRRLANKPDLLKMYGDIIMEQERRHFIEKVEETKLPTDRPVHYIPHHPVAKESSTTPIRIVYDCSCKDGRDNPSLNECLESHPPVMNDITGILMRFRAKKYATTSDLEKAFLQIQLDEKDRDATRFLWLSDPTNTSSPLITYRFKSVLFGATCSPFILSATLLKHFKKIRGNFQIHLKMGLYVDNILTSFDNENSVIDYYRRSRELLTKGGFNLRSWNSNSPKLQEIASKEQTLDKDELTKIL</sequence>
<evidence type="ECO:0000313" key="3">
    <source>
        <dbReference type="Proteomes" id="UP000596742"/>
    </source>
</evidence>
<feature type="domain" description="Reverse transcriptase" evidence="1">
    <location>
        <begin position="316"/>
        <end position="438"/>
    </location>
</feature>
<dbReference type="SUPFAM" id="SSF56436">
    <property type="entry name" value="C-type lectin-like"/>
    <property type="match status" value="1"/>
</dbReference>
<dbReference type="InterPro" id="IPR000477">
    <property type="entry name" value="RT_dom"/>
</dbReference>
<evidence type="ECO:0000313" key="2">
    <source>
        <dbReference type="EMBL" id="VDI10786.1"/>
    </source>
</evidence>
<proteinExistence type="predicted"/>
<dbReference type="InterPro" id="IPR016187">
    <property type="entry name" value="CTDL_fold"/>
</dbReference>
<dbReference type="Proteomes" id="UP000596742">
    <property type="component" value="Unassembled WGS sequence"/>
</dbReference>
<dbReference type="EMBL" id="UYJE01002446">
    <property type="protein sequence ID" value="VDI10786.1"/>
    <property type="molecule type" value="Genomic_DNA"/>
</dbReference>
<name>A0A8B6CWT7_MYTGA</name>
<dbReference type="InterPro" id="IPR043128">
    <property type="entry name" value="Rev_trsase/Diguanyl_cyclase"/>
</dbReference>
<dbReference type="Pfam" id="PF00078">
    <property type="entry name" value="RVT_1"/>
    <property type="match status" value="1"/>
</dbReference>
<dbReference type="InterPro" id="IPR043502">
    <property type="entry name" value="DNA/RNA_pol_sf"/>
</dbReference>
<dbReference type="PANTHER" id="PTHR47331:SF1">
    <property type="entry name" value="GAG-LIKE PROTEIN"/>
    <property type="match status" value="1"/>
</dbReference>
<keyword evidence="3" id="KW-1185">Reference proteome</keyword>